<organism evidence="3 4">
    <name type="scientific">Cardamine amara subsp. amara</name>
    <dbReference type="NCBI Taxonomy" id="228776"/>
    <lineage>
        <taxon>Eukaryota</taxon>
        <taxon>Viridiplantae</taxon>
        <taxon>Streptophyta</taxon>
        <taxon>Embryophyta</taxon>
        <taxon>Tracheophyta</taxon>
        <taxon>Spermatophyta</taxon>
        <taxon>Magnoliopsida</taxon>
        <taxon>eudicotyledons</taxon>
        <taxon>Gunneridae</taxon>
        <taxon>Pentapetalae</taxon>
        <taxon>rosids</taxon>
        <taxon>malvids</taxon>
        <taxon>Brassicales</taxon>
        <taxon>Brassicaceae</taxon>
        <taxon>Cardamineae</taxon>
        <taxon>Cardamine</taxon>
    </lineage>
</organism>
<accession>A0ABD1BG45</accession>
<evidence type="ECO:0000313" key="3">
    <source>
        <dbReference type="EMBL" id="KAL1211945.1"/>
    </source>
</evidence>
<dbReference type="PROSITE" id="PS50177">
    <property type="entry name" value="NTF2_DOMAIN"/>
    <property type="match status" value="1"/>
</dbReference>
<keyword evidence="1" id="KW-0694">RNA-binding</keyword>
<keyword evidence="4" id="KW-1185">Reference proteome</keyword>
<dbReference type="AlphaFoldDB" id="A0ABD1BG45"/>
<feature type="domain" description="NTF2" evidence="2">
    <location>
        <begin position="8"/>
        <end position="127"/>
    </location>
</feature>
<dbReference type="GO" id="GO:0003723">
    <property type="term" value="F:RNA binding"/>
    <property type="evidence" value="ECO:0007669"/>
    <property type="project" value="UniProtKB-KW"/>
</dbReference>
<dbReference type="InterPro" id="IPR032710">
    <property type="entry name" value="NTF2-like_dom_sf"/>
</dbReference>
<dbReference type="GO" id="GO:0005737">
    <property type="term" value="C:cytoplasm"/>
    <property type="evidence" value="ECO:0007669"/>
    <property type="project" value="UniProtKB-ARBA"/>
</dbReference>
<protein>
    <submittedName>
        <fullName evidence="3">Nuclear transport factor 2</fullName>
    </submittedName>
</protein>
<gene>
    <name evidence="3" type="ORF">V5N11_023920</name>
</gene>
<dbReference type="InterPro" id="IPR002075">
    <property type="entry name" value="NTF2_dom"/>
</dbReference>
<comment type="caution">
    <text evidence="3">The sequence shown here is derived from an EMBL/GenBank/DDBJ whole genome shotgun (WGS) entry which is preliminary data.</text>
</comment>
<reference evidence="3 4" key="1">
    <citation type="submission" date="2024-04" db="EMBL/GenBank/DDBJ databases">
        <title>Genome assembly C_amara_ONT_v2.</title>
        <authorList>
            <person name="Yant L."/>
            <person name="Moore C."/>
            <person name="Slenker M."/>
        </authorList>
    </citation>
    <scope>NUCLEOTIDE SEQUENCE [LARGE SCALE GENOMIC DNA]</scope>
    <source>
        <tissue evidence="3">Leaf</tissue>
    </source>
</reference>
<dbReference type="CDD" id="cd00780">
    <property type="entry name" value="NTF2"/>
    <property type="match status" value="1"/>
</dbReference>
<dbReference type="Pfam" id="PF02136">
    <property type="entry name" value="NTF2"/>
    <property type="match status" value="1"/>
</dbReference>
<dbReference type="Gene3D" id="3.10.450.50">
    <property type="match status" value="1"/>
</dbReference>
<dbReference type="SUPFAM" id="SSF54427">
    <property type="entry name" value="NTF2-like"/>
    <property type="match status" value="1"/>
</dbReference>
<dbReference type="EMBL" id="JBANAX010000379">
    <property type="protein sequence ID" value="KAL1211945.1"/>
    <property type="molecule type" value="Genomic_DNA"/>
</dbReference>
<dbReference type="InterPro" id="IPR039539">
    <property type="entry name" value="Ras_GTPase_bind_prot"/>
</dbReference>
<dbReference type="InterPro" id="IPR018222">
    <property type="entry name" value="Nuclear_transport_factor_2_euk"/>
</dbReference>
<dbReference type="Proteomes" id="UP001558713">
    <property type="component" value="Unassembled WGS sequence"/>
</dbReference>
<proteinExistence type="predicted"/>
<evidence type="ECO:0000313" key="4">
    <source>
        <dbReference type="Proteomes" id="UP001558713"/>
    </source>
</evidence>
<name>A0ABD1BG45_CARAN</name>
<sequence>MDPSAEEVGDAFAEQYYLVLKKHPNLLHKFYKDDSHISRPGLDGIMRCSTFSDIDGNDLNMLSSGGFDSVEVTSVISQDSLDGAVFVTVDGYFNSNERRRARNFIQLFILAPQGNGNYFAYNDLFRLIDISEAPANNGG</sequence>
<dbReference type="PANTHER" id="PTHR10693:SF20">
    <property type="entry name" value="AT27578P"/>
    <property type="match status" value="1"/>
</dbReference>
<dbReference type="PANTHER" id="PTHR10693">
    <property type="entry name" value="RAS GTPASE-ACTIVATING PROTEIN-BINDING PROTEIN"/>
    <property type="match status" value="1"/>
</dbReference>
<evidence type="ECO:0000256" key="1">
    <source>
        <dbReference type="ARBA" id="ARBA00022884"/>
    </source>
</evidence>
<evidence type="ECO:0000259" key="2">
    <source>
        <dbReference type="PROSITE" id="PS50177"/>
    </source>
</evidence>